<dbReference type="InterPro" id="IPR001128">
    <property type="entry name" value="Cyt_P450"/>
</dbReference>
<dbReference type="PRINTS" id="PR00385">
    <property type="entry name" value="P450"/>
</dbReference>
<keyword evidence="6 8" id="KW-0408">Iron</keyword>
<evidence type="ECO:0000256" key="8">
    <source>
        <dbReference type="RuleBase" id="RU000461"/>
    </source>
</evidence>
<dbReference type="PRINTS" id="PR00359">
    <property type="entry name" value="BP450"/>
</dbReference>
<dbReference type="PANTHER" id="PTHR46696">
    <property type="entry name" value="P450, PUTATIVE (EUROFUNG)-RELATED"/>
    <property type="match status" value="1"/>
</dbReference>
<organism evidence="9 10">
    <name type="scientific">Mycobacterium heidelbergense</name>
    <dbReference type="NCBI Taxonomy" id="53376"/>
    <lineage>
        <taxon>Bacteria</taxon>
        <taxon>Bacillati</taxon>
        <taxon>Actinomycetota</taxon>
        <taxon>Actinomycetes</taxon>
        <taxon>Mycobacteriales</taxon>
        <taxon>Mycobacteriaceae</taxon>
        <taxon>Mycobacterium</taxon>
        <taxon>Mycobacterium simiae complex</taxon>
    </lineage>
</organism>
<dbReference type="GO" id="GO:0005506">
    <property type="term" value="F:iron ion binding"/>
    <property type="evidence" value="ECO:0007669"/>
    <property type="project" value="InterPro"/>
</dbReference>
<evidence type="ECO:0000256" key="7">
    <source>
        <dbReference type="ARBA" id="ARBA00023033"/>
    </source>
</evidence>
<evidence type="ECO:0000256" key="4">
    <source>
        <dbReference type="ARBA" id="ARBA00022723"/>
    </source>
</evidence>
<dbReference type="GO" id="GO:0020037">
    <property type="term" value="F:heme binding"/>
    <property type="evidence" value="ECO:0007669"/>
    <property type="project" value="InterPro"/>
</dbReference>
<evidence type="ECO:0000256" key="2">
    <source>
        <dbReference type="ARBA" id="ARBA00010617"/>
    </source>
</evidence>
<keyword evidence="3 8" id="KW-0349">Heme</keyword>
<evidence type="ECO:0000313" key="9">
    <source>
        <dbReference type="EMBL" id="ORA74704.1"/>
    </source>
</evidence>
<proteinExistence type="inferred from homology"/>
<dbReference type="GO" id="GO:0036199">
    <property type="term" value="F:cholest-4-en-3-one 26-monooxygenase activity"/>
    <property type="evidence" value="ECO:0007669"/>
    <property type="project" value="TreeGrafter"/>
</dbReference>
<dbReference type="InterPro" id="IPR036396">
    <property type="entry name" value="Cyt_P450_sf"/>
</dbReference>
<evidence type="ECO:0000256" key="6">
    <source>
        <dbReference type="ARBA" id="ARBA00023004"/>
    </source>
</evidence>
<dbReference type="InterPro" id="IPR017972">
    <property type="entry name" value="Cyt_P450_CS"/>
</dbReference>
<evidence type="ECO:0000256" key="5">
    <source>
        <dbReference type="ARBA" id="ARBA00023002"/>
    </source>
</evidence>
<keyword evidence="7 8" id="KW-0503">Monooxygenase</keyword>
<dbReference type="Proteomes" id="UP000192566">
    <property type="component" value="Unassembled WGS sequence"/>
</dbReference>
<reference evidence="9 10" key="1">
    <citation type="submission" date="2017-02" db="EMBL/GenBank/DDBJ databases">
        <title>The new phylogeny of genus Mycobacterium.</title>
        <authorList>
            <person name="Tortoli E."/>
            <person name="Trovato A."/>
            <person name="Cirillo D.M."/>
        </authorList>
    </citation>
    <scope>NUCLEOTIDE SEQUENCE [LARGE SCALE GENOMIC DNA]</scope>
    <source>
        <strain evidence="9 10">DSM 44471</strain>
    </source>
</reference>
<comment type="cofactor">
    <cofactor evidence="1">
        <name>heme</name>
        <dbReference type="ChEBI" id="CHEBI:30413"/>
    </cofactor>
</comment>
<dbReference type="STRING" id="53376.BST25_08960"/>
<dbReference type="GO" id="GO:0006707">
    <property type="term" value="P:cholesterol catabolic process"/>
    <property type="evidence" value="ECO:0007669"/>
    <property type="project" value="TreeGrafter"/>
</dbReference>
<protein>
    <submittedName>
        <fullName evidence="9">Cytochrome</fullName>
    </submittedName>
</protein>
<comment type="caution">
    <text evidence="9">The sequence shown here is derived from an EMBL/GenBank/DDBJ whole genome shotgun (WGS) entry which is preliminary data.</text>
</comment>
<dbReference type="InterPro" id="IPR002397">
    <property type="entry name" value="Cyt_P450_B"/>
</dbReference>
<evidence type="ECO:0000256" key="3">
    <source>
        <dbReference type="ARBA" id="ARBA00022617"/>
    </source>
</evidence>
<dbReference type="PROSITE" id="PS00086">
    <property type="entry name" value="CYTOCHROME_P450"/>
    <property type="match status" value="1"/>
</dbReference>
<dbReference type="Pfam" id="PF00067">
    <property type="entry name" value="p450"/>
    <property type="match status" value="1"/>
</dbReference>
<dbReference type="AlphaFoldDB" id="A0A1X0DQR8"/>
<gene>
    <name evidence="9" type="ORF">BST25_08960</name>
</gene>
<keyword evidence="4 8" id="KW-0479">Metal-binding</keyword>
<keyword evidence="5 8" id="KW-0560">Oxidoreductase</keyword>
<accession>A0A1X0DQR8</accession>
<evidence type="ECO:0000313" key="10">
    <source>
        <dbReference type="Proteomes" id="UP000192566"/>
    </source>
</evidence>
<dbReference type="EMBL" id="MVHR01000009">
    <property type="protein sequence ID" value="ORA74704.1"/>
    <property type="molecule type" value="Genomic_DNA"/>
</dbReference>
<evidence type="ECO:0000256" key="1">
    <source>
        <dbReference type="ARBA" id="ARBA00001971"/>
    </source>
</evidence>
<name>A0A1X0DQR8_MYCHE</name>
<dbReference type="SUPFAM" id="SSF48264">
    <property type="entry name" value="Cytochrome P450"/>
    <property type="match status" value="1"/>
</dbReference>
<dbReference type="PANTHER" id="PTHR46696:SF4">
    <property type="entry name" value="BIOTIN BIOSYNTHESIS CYTOCHROME P450"/>
    <property type="match status" value="1"/>
</dbReference>
<keyword evidence="10" id="KW-1185">Reference proteome</keyword>
<comment type="similarity">
    <text evidence="2 8">Belongs to the cytochrome P450 family.</text>
</comment>
<sequence>MQITDFDPLKPAIARDPYPYYRELLAGERVHYNPKRDVYILSRYSDVREAARNHDALSSAGGVTLSRGAPPFLPTSDPPVHTRMRKQLAPGMARGALESWRPMIDELARELVCGLLGQATADVVSAVAAPMPMRTITNVLGVAGPDEAAFCRLSNQAIRITDVKLSVPGLVSLVQGFTGFRRLRKLFTHRRDNGLLGESTILGQLAAHAEQSRISDDELSLFAVLLLVAGYETTANMISTLFLTLADYPDQLKLLAERPDLIPSAIEEQLRFMSPVQNICRTARVDYPVGEAVIPAGSLVLLAWGAANRDPRQFDDPDVFRADRNPSGHLAFGSGIHSCPGTQLARMEGQAVLREIVANIDRIDVVEPPAWTTNANLRGLTRLRVAVTPRATA</sequence>
<dbReference type="Gene3D" id="1.10.630.10">
    <property type="entry name" value="Cytochrome P450"/>
    <property type="match status" value="1"/>
</dbReference>
<dbReference type="GO" id="GO:0008395">
    <property type="term" value="F:steroid hydroxylase activity"/>
    <property type="evidence" value="ECO:0007669"/>
    <property type="project" value="TreeGrafter"/>
</dbReference>